<feature type="domain" description="TonB C-terminal" evidence="11">
    <location>
        <begin position="233"/>
        <end position="324"/>
    </location>
</feature>
<sequence length="324" mass="37839">MRTLSLVLFTFGILAFSSANAQNDSCISLSDLIKFAETGHIEDVYLTRYINEVSDEMWKIIPETPWMKGQLEVRGSLYRIHMTDRYKNVHIYTHETIGRVIQMDLNSSCAPQLLQAIQASSDSIKHEVKTLERPEQRSDRIVETEIKYYHFWIGEFLFEYIYDSHMPKLYVYNAEEYAKLRSAGEGEGFFPSGYYNSRLKAATEIQAENSDREYAYPYYDDCRGDTEEERFRCFQNKIMTQIGEEFEFPVRARLEGRGGRIWVSFVINLEGDITDFSIERSSGHDDIDAEAVRVVSKLMRLNPGMWNGKPYMMRYTVPINARLR</sequence>
<dbReference type="GO" id="GO:0055085">
    <property type="term" value="P:transmembrane transport"/>
    <property type="evidence" value="ECO:0007669"/>
    <property type="project" value="InterPro"/>
</dbReference>
<dbReference type="EMBL" id="WBVO01000005">
    <property type="protein sequence ID" value="KAB2810074.1"/>
    <property type="molecule type" value="Genomic_DNA"/>
</dbReference>
<dbReference type="InterPro" id="IPR037682">
    <property type="entry name" value="TonB_C"/>
</dbReference>
<dbReference type="AlphaFoldDB" id="A0A6N6RFW4"/>
<keyword evidence="7" id="KW-0653">Protein transport</keyword>
<keyword evidence="4" id="KW-1003">Cell membrane</keyword>
<dbReference type="PANTHER" id="PTHR33446">
    <property type="entry name" value="PROTEIN TONB-RELATED"/>
    <property type="match status" value="1"/>
</dbReference>
<dbReference type="GO" id="GO:0098797">
    <property type="term" value="C:plasma membrane protein complex"/>
    <property type="evidence" value="ECO:0007669"/>
    <property type="project" value="TreeGrafter"/>
</dbReference>
<evidence type="ECO:0000313" key="13">
    <source>
        <dbReference type="Proteomes" id="UP000468650"/>
    </source>
</evidence>
<keyword evidence="10" id="KW-0732">Signal</keyword>
<proteinExistence type="inferred from homology"/>
<feature type="signal peptide" evidence="10">
    <location>
        <begin position="1"/>
        <end position="21"/>
    </location>
</feature>
<accession>A0A6N6RFW4</accession>
<keyword evidence="5" id="KW-0997">Cell inner membrane</keyword>
<name>A0A6N6RFW4_9FLAO</name>
<evidence type="ECO:0000313" key="12">
    <source>
        <dbReference type="EMBL" id="KAB2810074.1"/>
    </source>
</evidence>
<reference evidence="12 13" key="1">
    <citation type="submission" date="2019-09" db="EMBL/GenBank/DDBJ databases">
        <title>Genomes of family Cryomorphaceae.</title>
        <authorList>
            <person name="Bowman J.P."/>
        </authorList>
    </citation>
    <scope>NUCLEOTIDE SEQUENCE [LARGE SCALE GENOMIC DNA]</scope>
    <source>
        <strain evidence="12 13">LMG 25704</strain>
    </source>
</reference>
<evidence type="ECO:0000256" key="8">
    <source>
        <dbReference type="ARBA" id="ARBA00022989"/>
    </source>
</evidence>
<protein>
    <submittedName>
        <fullName evidence="12">Energy transducer TonB</fullName>
    </submittedName>
</protein>
<comment type="caution">
    <text evidence="12">The sequence shown here is derived from an EMBL/GenBank/DDBJ whole genome shotgun (WGS) entry which is preliminary data.</text>
</comment>
<comment type="subcellular location">
    <subcellularLocation>
        <location evidence="1">Cell inner membrane</location>
        <topology evidence="1">Single-pass membrane protein</topology>
        <orientation evidence="1">Periplasmic side</orientation>
    </subcellularLocation>
</comment>
<dbReference type="RefSeq" id="WP_151667218.1">
    <property type="nucleotide sequence ID" value="NZ_WBVO01000005.1"/>
</dbReference>
<dbReference type="InterPro" id="IPR051045">
    <property type="entry name" value="TonB-dependent_transducer"/>
</dbReference>
<evidence type="ECO:0000256" key="3">
    <source>
        <dbReference type="ARBA" id="ARBA00022448"/>
    </source>
</evidence>
<evidence type="ECO:0000256" key="9">
    <source>
        <dbReference type="ARBA" id="ARBA00023136"/>
    </source>
</evidence>
<evidence type="ECO:0000259" key="11">
    <source>
        <dbReference type="PROSITE" id="PS52015"/>
    </source>
</evidence>
<organism evidence="12 13">
    <name type="scientific">Phaeocystidibacter luteus</name>
    <dbReference type="NCBI Taxonomy" id="911197"/>
    <lineage>
        <taxon>Bacteria</taxon>
        <taxon>Pseudomonadati</taxon>
        <taxon>Bacteroidota</taxon>
        <taxon>Flavobacteriia</taxon>
        <taxon>Flavobacteriales</taxon>
        <taxon>Phaeocystidibacteraceae</taxon>
        <taxon>Phaeocystidibacter</taxon>
    </lineage>
</organism>
<gene>
    <name evidence="12" type="ORF">F8C67_07505</name>
</gene>
<keyword evidence="9" id="KW-0472">Membrane</keyword>
<dbReference type="Pfam" id="PF03544">
    <property type="entry name" value="TonB_C"/>
    <property type="match status" value="1"/>
</dbReference>
<dbReference type="OrthoDB" id="795337at2"/>
<dbReference type="Proteomes" id="UP000468650">
    <property type="component" value="Unassembled WGS sequence"/>
</dbReference>
<evidence type="ECO:0000256" key="7">
    <source>
        <dbReference type="ARBA" id="ARBA00022927"/>
    </source>
</evidence>
<keyword evidence="6" id="KW-0812">Transmembrane</keyword>
<keyword evidence="13" id="KW-1185">Reference proteome</keyword>
<dbReference type="PANTHER" id="PTHR33446:SF2">
    <property type="entry name" value="PROTEIN TONB"/>
    <property type="match status" value="1"/>
</dbReference>
<evidence type="ECO:0000256" key="5">
    <source>
        <dbReference type="ARBA" id="ARBA00022519"/>
    </source>
</evidence>
<dbReference type="NCBIfam" id="TIGR01352">
    <property type="entry name" value="tonB_Cterm"/>
    <property type="match status" value="1"/>
</dbReference>
<keyword evidence="8" id="KW-1133">Transmembrane helix</keyword>
<comment type="similarity">
    <text evidence="2">Belongs to the TonB family.</text>
</comment>
<dbReference type="PROSITE" id="PS52015">
    <property type="entry name" value="TONB_CTD"/>
    <property type="match status" value="1"/>
</dbReference>
<evidence type="ECO:0000256" key="1">
    <source>
        <dbReference type="ARBA" id="ARBA00004383"/>
    </source>
</evidence>
<evidence type="ECO:0000256" key="10">
    <source>
        <dbReference type="SAM" id="SignalP"/>
    </source>
</evidence>
<keyword evidence="3" id="KW-0813">Transport</keyword>
<feature type="chain" id="PRO_5027010005" evidence="10">
    <location>
        <begin position="22"/>
        <end position="324"/>
    </location>
</feature>
<dbReference type="InterPro" id="IPR006260">
    <property type="entry name" value="TonB/TolA_C"/>
</dbReference>
<evidence type="ECO:0000256" key="2">
    <source>
        <dbReference type="ARBA" id="ARBA00006555"/>
    </source>
</evidence>
<evidence type="ECO:0000256" key="6">
    <source>
        <dbReference type="ARBA" id="ARBA00022692"/>
    </source>
</evidence>
<dbReference type="SUPFAM" id="SSF74653">
    <property type="entry name" value="TolA/TonB C-terminal domain"/>
    <property type="match status" value="1"/>
</dbReference>
<evidence type="ECO:0000256" key="4">
    <source>
        <dbReference type="ARBA" id="ARBA00022475"/>
    </source>
</evidence>
<dbReference type="Gene3D" id="3.30.1150.10">
    <property type="match status" value="1"/>
</dbReference>
<dbReference type="GO" id="GO:0015031">
    <property type="term" value="P:protein transport"/>
    <property type="evidence" value="ECO:0007669"/>
    <property type="project" value="UniProtKB-KW"/>
</dbReference>
<dbReference type="GO" id="GO:0031992">
    <property type="term" value="F:energy transducer activity"/>
    <property type="evidence" value="ECO:0007669"/>
    <property type="project" value="TreeGrafter"/>
</dbReference>